<dbReference type="Gene3D" id="3.30.1400.10">
    <property type="entry name" value="ZipA, C-terminal FtsZ-binding domain"/>
    <property type="match status" value="1"/>
</dbReference>
<keyword evidence="5 11" id="KW-1133">Transmembrane helix</keyword>
<name>A0A4R6DQ84_9RHOO</name>
<evidence type="ECO:0000256" key="4">
    <source>
        <dbReference type="ARBA" id="ARBA00022692"/>
    </source>
</evidence>
<proteinExistence type="inferred from homology"/>
<dbReference type="SMART" id="SM00771">
    <property type="entry name" value="ZipA_C"/>
    <property type="match status" value="1"/>
</dbReference>
<evidence type="ECO:0000256" key="6">
    <source>
        <dbReference type="ARBA" id="ARBA00023136"/>
    </source>
</evidence>
<evidence type="ECO:0000256" key="10">
    <source>
        <dbReference type="SAM" id="MobiDB-lite"/>
    </source>
</evidence>
<feature type="compositionally biased region" description="Basic and acidic residues" evidence="10">
    <location>
        <begin position="50"/>
        <end position="62"/>
    </location>
</feature>
<feature type="region of interest" description="Disordered" evidence="10">
    <location>
        <begin position="50"/>
        <end position="90"/>
    </location>
</feature>
<dbReference type="InterPro" id="IPR011919">
    <property type="entry name" value="Cell_div_ZipA"/>
</dbReference>
<dbReference type="InterPro" id="IPR007449">
    <property type="entry name" value="ZipA_FtsZ-bd_C"/>
</dbReference>
<evidence type="ECO:0000256" key="3">
    <source>
        <dbReference type="ARBA" id="ARBA00022618"/>
    </source>
</evidence>
<dbReference type="PANTHER" id="PTHR38685:SF1">
    <property type="entry name" value="CELL DIVISION PROTEIN ZIPA"/>
    <property type="match status" value="1"/>
</dbReference>
<dbReference type="Pfam" id="PF04354">
    <property type="entry name" value="ZipA_C"/>
    <property type="match status" value="1"/>
</dbReference>
<reference evidence="13 14" key="1">
    <citation type="submission" date="2019-03" db="EMBL/GenBank/DDBJ databases">
        <title>Genomic Encyclopedia of Type Strains, Phase IV (KMG-IV): sequencing the most valuable type-strain genomes for metagenomic binning, comparative biology and taxonomic classification.</title>
        <authorList>
            <person name="Goeker M."/>
        </authorList>
    </citation>
    <scope>NUCLEOTIDE SEQUENCE [LARGE SCALE GENOMIC DNA]</scope>
    <source>
        <strain evidence="13 14">DSM 12121</strain>
    </source>
</reference>
<accession>A0A4R6DQ84</accession>
<dbReference type="GO" id="GO:0005886">
    <property type="term" value="C:plasma membrane"/>
    <property type="evidence" value="ECO:0007669"/>
    <property type="project" value="UniProtKB-SubCell"/>
</dbReference>
<dbReference type="GO" id="GO:0032153">
    <property type="term" value="C:cell division site"/>
    <property type="evidence" value="ECO:0007669"/>
    <property type="project" value="TreeGrafter"/>
</dbReference>
<keyword evidence="14" id="KW-1185">Reference proteome</keyword>
<evidence type="ECO:0000313" key="14">
    <source>
        <dbReference type="Proteomes" id="UP000295129"/>
    </source>
</evidence>
<evidence type="ECO:0000259" key="12">
    <source>
        <dbReference type="SMART" id="SM00771"/>
    </source>
</evidence>
<evidence type="ECO:0000256" key="8">
    <source>
        <dbReference type="RuleBase" id="RU003612"/>
    </source>
</evidence>
<evidence type="ECO:0000256" key="11">
    <source>
        <dbReference type="SAM" id="Phobius"/>
    </source>
</evidence>
<protein>
    <recommendedName>
        <fullName evidence="8">Cell division protein ZipA</fullName>
    </recommendedName>
</protein>
<feature type="compositionally biased region" description="Basic and acidic residues" evidence="10">
    <location>
        <begin position="76"/>
        <end position="86"/>
    </location>
</feature>
<keyword evidence="4 9" id="KW-0812">Transmembrane</keyword>
<sequence length="364" mass="39532">MDSELQVGLIGAGVAFVVLVLAYNKWQERKHRKQAEQAFKSSHRDVLLEPHEGGGEVEREEPGLTEAMPPEPAPRPVREAPVKRSAPEAPETLDPRVDCIIRIEAIEPLAASALWPVQLEQLEGLSKPVRWFAFDDHSNLWQPVNGHNAGAHHWYCAAMQLVDRQGPIGEADFMRFSGGVQRVADHFMAVPAGLPARAEALGSATSLDRFCAEVDVQIGINVIAANQPFPGTKIRGLAEAQGMVLSDDGSFHARDEEGNVLFYLSNLEPGVFVADNMRSLQTGGLTLVIDVPRVANGVGAFDRMMHFANQFADALHGIVVDDNRAPFGSDAAGMIRSQIAQFQERMASHAIPAGSPLAKRLFSA</sequence>
<dbReference type="GO" id="GO:0000917">
    <property type="term" value="P:division septum assembly"/>
    <property type="evidence" value="ECO:0007669"/>
    <property type="project" value="TreeGrafter"/>
</dbReference>
<evidence type="ECO:0000256" key="9">
    <source>
        <dbReference type="RuleBase" id="RU003613"/>
    </source>
</evidence>
<evidence type="ECO:0000256" key="2">
    <source>
        <dbReference type="ARBA" id="ARBA00022519"/>
    </source>
</evidence>
<gene>
    <name evidence="13" type="ORF">C7389_12110</name>
</gene>
<keyword evidence="1 9" id="KW-1003">Cell membrane</keyword>
<feature type="transmembrane region" description="Helical" evidence="11">
    <location>
        <begin position="6"/>
        <end position="23"/>
    </location>
</feature>
<comment type="subcellular location">
    <subcellularLocation>
        <location evidence="9">Cell inner membrane</location>
        <topology evidence="9">Single-pass type I membrane protein</topology>
    </subcellularLocation>
</comment>
<evidence type="ECO:0000256" key="7">
    <source>
        <dbReference type="ARBA" id="ARBA00023306"/>
    </source>
</evidence>
<dbReference type="RefSeq" id="WP_133594279.1">
    <property type="nucleotide sequence ID" value="NZ_SNVV01000021.1"/>
</dbReference>
<dbReference type="PANTHER" id="PTHR38685">
    <property type="entry name" value="CELL DIVISION PROTEIN ZIPA"/>
    <property type="match status" value="1"/>
</dbReference>
<comment type="caution">
    <text evidence="13">The sequence shown here is derived from an EMBL/GenBank/DDBJ whole genome shotgun (WGS) entry which is preliminary data.</text>
</comment>
<dbReference type="InterPro" id="IPR036765">
    <property type="entry name" value="ZipA_FtsZ-bd_C_sf"/>
</dbReference>
<comment type="function">
    <text evidence="8">Essential cell division protein that stabilizes the FtsZ protofilaments by cross-linking them and that serves as a cytoplasmic membrane anchor for the Z ring. Also required for the recruitment to the septal ring of downstream cell division proteins.</text>
</comment>
<evidence type="ECO:0000256" key="5">
    <source>
        <dbReference type="ARBA" id="ARBA00022989"/>
    </source>
</evidence>
<keyword evidence="2 9" id="KW-0997">Cell inner membrane</keyword>
<feature type="domain" description="ZipA C-terminal FtsZ-binding" evidence="12">
    <location>
        <begin position="214"/>
        <end position="339"/>
    </location>
</feature>
<comment type="similarity">
    <text evidence="8">Belongs to the ZipA family.</text>
</comment>
<keyword evidence="6 9" id="KW-0472">Membrane</keyword>
<dbReference type="EMBL" id="SNVV01000021">
    <property type="protein sequence ID" value="TDN47205.1"/>
    <property type="molecule type" value="Genomic_DNA"/>
</dbReference>
<dbReference type="OrthoDB" id="8521018at2"/>
<dbReference type="SUPFAM" id="SSF64383">
    <property type="entry name" value="Cell-division protein ZipA, C-terminal domain"/>
    <property type="match status" value="1"/>
</dbReference>
<evidence type="ECO:0000313" key="13">
    <source>
        <dbReference type="EMBL" id="TDN47205.1"/>
    </source>
</evidence>
<evidence type="ECO:0000256" key="1">
    <source>
        <dbReference type="ARBA" id="ARBA00022475"/>
    </source>
</evidence>
<keyword evidence="3 8" id="KW-0132">Cell division</keyword>
<organism evidence="13 14">
    <name type="scientific">Azoarcus indigens</name>
    <dbReference type="NCBI Taxonomy" id="29545"/>
    <lineage>
        <taxon>Bacteria</taxon>
        <taxon>Pseudomonadati</taxon>
        <taxon>Pseudomonadota</taxon>
        <taxon>Betaproteobacteria</taxon>
        <taxon>Rhodocyclales</taxon>
        <taxon>Zoogloeaceae</taxon>
        <taxon>Azoarcus</taxon>
    </lineage>
</organism>
<keyword evidence="7 8" id="KW-0131">Cell cycle</keyword>
<dbReference type="Proteomes" id="UP000295129">
    <property type="component" value="Unassembled WGS sequence"/>
</dbReference>
<dbReference type="AlphaFoldDB" id="A0A4R6DQ84"/>